<evidence type="ECO:0000313" key="2">
    <source>
        <dbReference type="Proteomes" id="UP001152622"/>
    </source>
</evidence>
<sequence>MRIHWEYGPRLYNSATEAAEDMRKRGYSLDPTQPAETDWEKWLNQGARWSGGDGGRSSAHSKLIFSKVDLVRGYHQVPVHPPDVPKPAVITPFGLFEFCGCRSALRTLLSPYSG</sequence>
<dbReference type="OrthoDB" id="41323at2759"/>
<dbReference type="EMBL" id="JAINUF010000019">
    <property type="protein sequence ID" value="KAJ8337264.1"/>
    <property type="molecule type" value="Genomic_DNA"/>
</dbReference>
<evidence type="ECO:0008006" key="3">
    <source>
        <dbReference type="Google" id="ProtNLM"/>
    </source>
</evidence>
<comment type="caution">
    <text evidence="1">The sequence shown here is derived from an EMBL/GenBank/DDBJ whole genome shotgun (WGS) entry which is preliminary data.</text>
</comment>
<gene>
    <name evidence="1" type="ORF">SKAU_G00384840</name>
</gene>
<protein>
    <recommendedName>
        <fullName evidence="3">Reverse transcriptase domain-containing protein</fullName>
    </recommendedName>
</protein>
<proteinExistence type="predicted"/>
<dbReference type="InterPro" id="IPR043128">
    <property type="entry name" value="Rev_trsase/Diguanyl_cyclase"/>
</dbReference>
<accession>A0A9Q1EEC6</accession>
<organism evidence="1 2">
    <name type="scientific">Synaphobranchus kaupii</name>
    <name type="common">Kaup's arrowtooth eel</name>
    <dbReference type="NCBI Taxonomy" id="118154"/>
    <lineage>
        <taxon>Eukaryota</taxon>
        <taxon>Metazoa</taxon>
        <taxon>Chordata</taxon>
        <taxon>Craniata</taxon>
        <taxon>Vertebrata</taxon>
        <taxon>Euteleostomi</taxon>
        <taxon>Actinopterygii</taxon>
        <taxon>Neopterygii</taxon>
        <taxon>Teleostei</taxon>
        <taxon>Anguilliformes</taxon>
        <taxon>Synaphobranchidae</taxon>
        <taxon>Synaphobranchus</taxon>
    </lineage>
</organism>
<name>A0A9Q1EEC6_SYNKA</name>
<reference evidence="1" key="1">
    <citation type="journal article" date="2023" name="Science">
        <title>Genome structures resolve the early diversification of teleost fishes.</title>
        <authorList>
            <person name="Parey E."/>
            <person name="Louis A."/>
            <person name="Montfort J."/>
            <person name="Bouchez O."/>
            <person name="Roques C."/>
            <person name="Iampietro C."/>
            <person name="Lluch J."/>
            <person name="Castinel A."/>
            <person name="Donnadieu C."/>
            <person name="Desvignes T."/>
            <person name="Floi Bucao C."/>
            <person name="Jouanno E."/>
            <person name="Wen M."/>
            <person name="Mejri S."/>
            <person name="Dirks R."/>
            <person name="Jansen H."/>
            <person name="Henkel C."/>
            <person name="Chen W.J."/>
            <person name="Zahm M."/>
            <person name="Cabau C."/>
            <person name="Klopp C."/>
            <person name="Thompson A.W."/>
            <person name="Robinson-Rechavi M."/>
            <person name="Braasch I."/>
            <person name="Lecointre G."/>
            <person name="Bobe J."/>
            <person name="Postlethwait J.H."/>
            <person name="Berthelot C."/>
            <person name="Roest Crollius H."/>
            <person name="Guiguen Y."/>
        </authorList>
    </citation>
    <scope>NUCLEOTIDE SEQUENCE</scope>
    <source>
        <strain evidence="1">WJC10195</strain>
    </source>
</reference>
<dbReference type="Proteomes" id="UP001152622">
    <property type="component" value="Chromosome 19"/>
</dbReference>
<dbReference type="SUPFAM" id="SSF56672">
    <property type="entry name" value="DNA/RNA polymerases"/>
    <property type="match status" value="1"/>
</dbReference>
<keyword evidence="2" id="KW-1185">Reference proteome</keyword>
<evidence type="ECO:0000313" key="1">
    <source>
        <dbReference type="EMBL" id="KAJ8337264.1"/>
    </source>
</evidence>
<dbReference type="Gene3D" id="3.10.10.10">
    <property type="entry name" value="HIV Type 1 Reverse Transcriptase, subunit A, domain 1"/>
    <property type="match status" value="1"/>
</dbReference>
<dbReference type="Gene3D" id="3.30.70.270">
    <property type="match status" value="1"/>
</dbReference>
<dbReference type="AlphaFoldDB" id="A0A9Q1EEC6"/>
<dbReference type="InterPro" id="IPR043502">
    <property type="entry name" value="DNA/RNA_pol_sf"/>
</dbReference>